<dbReference type="SUPFAM" id="SSF51735">
    <property type="entry name" value="NAD(P)-binding Rossmann-fold domains"/>
    <property type="match status" value="1"/>
</dbReference>
<proteinExistence type="predicted"/>
<dbReference type="InterPro" id="IPR036291">
    <property type="entry name" value="NAD(P)-bd_dom_sf"/>
</dbReference>
<feature type="domain" description="NAD-dependent epimerase/dehydratase" evidence="1">
    <location>
        <begin position="3"/>
        <end position="242"/>
    </location>
</feature>
<evidence type="ECO:0000313" key="2">
    <source>
        <dbReference type="EMBL" id="CAD8764344.1"/>
    </source>
</evidence>
<reference evidence="2" key="1">
    <citation type="submission" date="2021-01" db="EMBL/GenBank/DDBJ databases">
        <authorList>
            <person name="Corre E."/>
            <person name="Pelletier E."/>
            <person name="Niang G."/>
            <person name="Scheremetjew M."/>
            <person name="Finn R."/>
            <person name="Kale V."/>
            <person name="Holt S."/>
            <person name="Cochrane G."/>
            <person name="Meng A."/>
            <person name="Brown T."/>
            <person name="Cohen L."/>
        </authorList>
    </citation>
    <scope>NUCLEOTIDE SEQUENCE</scope>
    <source>
        <strain evidence="2">SAG 63-3</strain>
    </source>
</reference>
<dbReference type="EMBL" id="HBFM01001330">
    <property type="protein sequence ID" value="CAD8764344.1"/>
    <property type="molecule type" value="Transcribed_RNA"/>
</dbReference>
<accession>A0A7S0UPC3</accession>
<gene>
    <name evidence="2" type="ORF">PPAR00522_LOCUS728</name>
</gene>
<sequence length="335" mass="37548">MKVLVTGGSGYVGQHLVKELSEKHKVSYTYANHPLCDIENVERYKVDFLTGEGFDECFANQKYDAIVNCAALAQPIICAENPDTARQLNVPRYLLTSLRKHLGLASQPVLSSSPSPSRTSSPPLIIHLSTDQIYPDHHPLWTEEDKPEPVNVYGETKLMAESCLDELWPREEGLACVILRCSLIVGPPPPYGIGKSTFVQFIEKSTTSEENPGVFLTDEYRNPVLVYDIVDVCRTLLEWRKKDEEENGAPSKKLPYRVYNFGGPDRLNRYEMALEVSRQLGRDPNKVLIAKTSDQIPPKCFKSPLDISMDSSRLSEVFGINPKSFAEAVSISLKK</sequence>
<dbReference type="AlphaFoldDB" id="A0A7S0UPC3"/>
<dbReference type="Pfam" id="PF01370">
    <property type="entry name" value="Epimerase"/>
    <property type="match status" value="1"/>
</dbReference>
<protein>
    <recommendedName>
        <fullName evidence="1">NAD-dependent epimerase/dehydratase domain-containing protein</fullName>
    </recommendedName>
</protein>
<organism evidence="2">
    <name type="scientific">Polytomella parva</name>
    <dbReference type="NCBI Taxonomy" id="51329"/>
    <lineage>
        <taxon>Eukaryota</taxon>
        <taxon>Viridiplantae</taxon>
        <taxon>Chlorophyta</taxon>
        <taxon>core chlorophytes</taxon>
        <taxon>Chlorophyceae</taxon>
        <taxon>CS clade</taxon>
        <taxon>Chlamydomonadales</taxon>
        <taxon>Chlamydomonadaceae</taxon>
        <taxon>Polytomella</taxon>
    </lineage>
</organism>
<evidence type="ECO:0000259" key="1">
    <source>
        <dbReference type="Pfam" id="PF01370"/>
    </source>
</evidence>
<dbReference type="PANTHER" id="PTHR43242:SF1">
    <property type="entry name" value="NAD(P)-BINDING ROSSMANN-FOLD SUPERFAMILY PROTEIN"/>
    <property type="match status" value="1"/>
</dbReference>
<dbReference type="PANTHER" id="PTHR43242">
    <property type="entry name" value="NAD(P)-BINDING ROSSMANN-FOLD SUPERFAMILY PROTEIN"/>
    <property type="match status" value="1"/>
</dbReference>
<name>A0A7S0UPC3_9CHLO</name>
<dbReference type="Gene3D" id="3.40.50.720">
    <property type="entry name" value="NAD(P)-binding Rossmann-like Domain"/>
    <property type="match status" value="1"/>
</dbReference>
<dbReference type="InterPro" id="IPR001509">
    <property type="entry name" value="Epimerase_deHydtase"/>
</dbReference>